<dbReference type="InterPro" id="IPR003018">
    <property type="entry name" value="GAF"/>
</dbReference>
<keyword evidence="3" id="KW-1133">Transmembrane helix</keyword>
<feature type="transmembrane region" description="Helical" evidence="3">
    <location>
        <begin position="240"/>
        <end position="259"/>
    </location>
</feature>
<feature type="transmembrane region" description="Helical" evidence="3">
    <location>
        <begin position="145"/>
        <end position="164"/>
    </location>
</feature>
<dbReference type="SMART" id="SM00065">
    <property type="entry name" value="GAF"/>
    <property type="match status" value="1"/>
</dbReference>
<dbReference type="Proteomes" id="UP001501676">
    <property type="component" value="Unassembled WGS sequence"/>
</dbReference>
<dbReference type="Gene3D" id="3.30.70.1230">
    <property type="entry name" value="Nucleotide cyclase"/>
    <property type="match status" value="1"/>
</dbReference>
<keyword evidence="6" id="KW-1185">Reference proteome</keyword>
<protein>
    <recommendedName>
        <fullName evidence="4">Guanylate cyclase domain-containing protein</fullName>
    </recommendedName>
</protein>
<dbReference type="CDD" id="cd07302">
    <property type="entry name" value="CHD"/>
    <property type="match status" value="1"/>
</dbReference>
<dbReference type="SUPFAM" id="SSF55073">
    <property type="entry name" value="Nucleotide cyclase"/>
    <property type="match status" value="1"/>
</dbReference>
<dbReference type="Gene3D" id="3.30.450.40">
    <property type="match status" value="1"/>
</dbReference>
<name>A0ABP6T4G5_9ACTN</name>
<sequence>MTVPRLPPTVQPVRATVWALHLLVPLAALWLLLAQPRADVLWHHPPSHFWLVLVVAAISLLPGVAMTVAALNRRDARLFLVSLCFLSSAGFLLLHALATPLVLIDHANIGFDLSQPTGLAISAVFAAVSALPLNSDRVLALRVPLWGGLTALMVGWGVVTLLDLPPLNAPPRVRDVEGPLAIVALLVVGAYLFAAWRYYRMHRRAPAAVLVSILTAFVLLAEAMVAVTLADKWHLSWWEWHLLLVFAFGFVAYSAYVQYRTEGSSAGLFDAVMLAPAVRAVREQYEAALEELVTALRERERSGRATAEPLAAQLAERFGLTERQAVVLDRAGAALAAERELSTLLGALVAVGERARVGLGERELLQDVLARVRPAYGPVSVGLVTNGVLDVEGRAYDPDALAARGPYREDDRLVFPLTVKGRVAGVVEVPGRADSDTWTALAEALANQLSIAVENARLYAELSTLFRQYMSPDVAASLLADPGQAALGGSIVEVTALFADLRGFTTFSEQVDPAEIVTMLNRYHGVAVPCILDNGGTVVQFVGDALLALFNAPARQADHAARAVRAGIGLQAAVDSIAAGRPGWPRFRVGINTGDALVGNIGSETLRGFNAMGDAVNVAARLQTLAQPGQVVVGDATMRQLGPDVTGYSLGELTVKGRLQPVRAYVVSSAALERTPHAEPPPHSEDGAQRSEGAP</sequence>
<feature type="transmembrane region" description="Helical" evidence="3">
    <location>
        <begin position="48"/>
        <end position="71"/>
    </location>
</feature>
<dbReference type="PANTHER" id="PTHR43081">
    <property type="entry name" value="ADENYLATE CYCLASE, TERMINAL-DIFFERENTIATION SPECIFIC-RELATED"/>
    <property type="match status" value="1"/>
</dbReference>
<feature type="transmembrane region" description="Helical" evidence="3">
    <location>
        <begin position="78"/>
        <end position="104"/>
    </location>
</feature>
<comment type="caution">
    <text evidence="5">The sequence shown here is derived from an EMBL/GenBank/DDBJ whole genome shotgun (WGS) entry which is preliminary data.</text>
</comment>
<feature type="transmembrane region" description="Helical" evidence="3">
    <location>
        <begin position="116"/>
        <end position="133"/>
    </location>
</feature>
<dbReference type="EMBL" id="BAAAYN010000033">
    <property type="protein sequence ID" value="GAA3391550.1"/>
    <property type="molecule type" value="Genomic_DNA"/>
</dbReference>
<organism evidence="5 6">
    <name type="scientific">Cryptosporangium minutisporangium</name>
    <dbReference type="NCBI Taxonomy" id="113569"/>
    <lineage>
        <taxon>Bacteria</taxon>
        <taxon>Bacillati</taxon>
        <taxon>Actinomycetota</taxon>
        <taxon>Actinomycetes</taxon>
        <taxon>Cryptosporangiales</taxon>
        <taxon>Cryptosporangiaceae</taxon>
        <taxon>Cryptosporangium</taxon>
    </lineage>
</organism>
<feature type="domain" description="Guanylate cyclase" evidence="4">
    <location>
        <begin position="495"/>
        <end position="623"/>
    </location>
</feature>
<keyword evidence="3" id="KW-0472">Membrane</keyword>
<dbReference type="PANTHER" id="PTHR43081:SF1">
    <property type="entry name" value="ADENYLATE CYCLASE, TERMINAL-DIFFERENTIATION SPECIFIC"/>
    <property type="match status" value="1"/>
</dbReference>
<evidence type="ECO:0000259" key="4">
    <source>
        <dbReference type="PROSITE" id="PS50125"/>
    </source>
</evidence>
<dbReference type="InterPro" id="IPR029787">
    <property type="entry name" value="Nucleotide_cyclase"/>
</dbReference>
<evidence type="ECO:0000256" key="3">
    <source>
        <dbReference type="SAM" id="Phobius"/>
    </source>
</evidence>
<feature type="compositionally biased region" description="Basic and acidic residues" evidence="2">
    <location>
        <begin position="674"/>
        <end position="689"/>
    </location>
</feature>
<evidence type="ECO:0000313" key="6">
    <source>
        <dbReference type="Proteomes" id="UP001501676"/>
    </source>
</evidence>
<dbReference type="SMART" id="SM00044">
    <property type="entry name" value="CYCc"/>
    <property type="match status" value="1"/>
</dbReference>
<proteinExistence type="inferred from homology"/>
<evidence type="ECO:0000256" key="1">
    <source>
        <dbReference type="ARBA" id="ARBA00005381"/>
    </source>
</evidence>
<dbReference type="InterPro" id="IPR029016">
    <property type="entry name" value="GAF-like_dom_sf"/>
</dbReference>
<keyword evidence="3" id="KW-0812">Transmembrane</keyword>
<comment type="similarity">
    <text evidence="1">Belongs to the adenylyl cyclase class-3 family.</text>
</comment>
<dbReference type="InterPro" id="IPR001054">
    <property type="entry name" value="A/G_cyclase"/>
</dbReference>
<dbReference type="Pfam" id="PF00211">
    <property type="entry name" value="Guanylate_cyc"/>
    <property type="match status" value="1"/>
</dbReference>
<gene>
    <name evidence="5" type="ORF">GCM10020369_49940</name>
</gene>
<feature type="transmembrane region" description="Helical" evidence="3">
    <location>
        <begin position="208"/>
        <end position="228"/>
    </location>
</feature>
<evidence type="ECO:0000313" key="5">
    <source>
        <dbReference type="EMBL" id="GAA3391550.1"/>
    </source>
</evidence>
<feature type="transmembrane region" description="Helical" evidence="3">
    <location>
        <begin position="176"/>
        <end position="196"/>
    </location>
</feature>
<reference evidence="6" key="1">
    <citation type="journal article" date="2019" name="Int. J. Syst. Evol. Microbiol.">
        <title>The Global Catalogue of Microorganisms (GCM) 10K type strain sequencing project: providing services to taxonomists for standard genome sequencing and annotation.</title>
        <authorList>
            <consortium name="The Broad Institute Genomics Platform"/>
            <consortium name="The Broad Institute Genome Sequencing Center for Infectious Disease"/>
            <person name="Wu L."/>
            <person name="Ma J."/>
        </authorList>
    </citation>
    <scope>NUCLEOTIDE SEQUENCE [LARGE SCALE GENOMIC DNA]</scope>
    <source>
        <strain evidence="6">JCM 9458</strain>
    </source>
</reference>
<evidence type="ECO:0000256" key="2">
    <source>
        <dbReference type="SAM" id="MobiDB-lite"/>
    </source>
</evidence>
<dbReference type="PROSITE" id="PS50125">
    <property type="entry name" value="GUANYLATE_CYCLASE_2"/>
    <property type="match status" value="1"/>
</dbReference>
<accession>A0ABP6T4G5</accession>
<dbReference type="SUPFAM" id="SSF55781">
    <property type="entry name" value="GAF domain-like"/>
    <property type="match status" value="1"/>
</dbReference>
<feature type="region of interest" description="Disordered" evidence="2">
    <location>
        <begin position="672"/>
        <end position="695"/>
    </location>
</feature>
<dbReference type="InterPro" id="IPR050697">
    <property type="entry name" value="Adenylyl/Guanylyl_Cyclase_3/4"/>
</dbReference>